<accession>A0A136IXJ6</accession>
<dbReference type="InterPro" id="IPR016181">
    <property type="entry name" value="Acyl_CoA_acyltransferase"/>
</dbReference>
<name>A0A136IXJ6_9PEZI</name>
<gene>
    <name evidence="1" type="ORF">Micbo1qcDRAFT_164979</name>
</gene>
<proteinExistence type="predicted"/>
<dbReference type="Gene3D" id="3.40.630.30">
    <property type="match status" value="1"/>
</dbReference>
<protein>
    <recommendedName>
        <fullName evidence="3">N-acetyltransferase domain-containing protein</fullName>
    </recommendedName>
</protein>
<keyword evidence="2" id="KW-1185">Reference proteome</keyword>
<reference evidence="2" key="1">
    <citation type="submission" date="2016-02" db="EMBL/GenBank/DDBJ databases">
        <title>Draft genome sequence of Microdochium bolleyi, a fungal endophyte of beachgrass.</title>
        <authorList>
            <consortium name="DOE Joint Genome Institute"/>
            <person name="David A.S."/>
            <person name="May G."/>
            <person name="Haridas S."/>
            <person name="Lim J."/>
            <person name="Wang M."/>
            <person name="Labutti K."/>
            <person name="Lipzen A."/>
            <person name="Barry K."/>
            <person name="Grigoriev I.V."/>
        </authorList>
    </citation>
    <scope>NUCLEOTIDE SEQUENCE [LARGE SCALE GENOMIC DNA]</scope>
    <source>
        <strain evidence="2">J235TASD1</strain>
    </source>
</reference>
<evidence type="ECO:0008006" key="3">
    <source>
        <dbReference type="Google" id="ProtNLM"/>
    </source>
</evidence>
<dbReference type="EMBL" id="KQ964254">
    <property type="protein sequence ID" value="KXJ89672.1"/>
    <property type="molecule type" value="Genomic_DNA"/>
</dbReference>
<evidence type="ECO:0000313" key="1">
    <source>
        <dbReference type="EMBL" id="KXJ89672.1"/>
    </source>
</evidence>
<sequence>MVVPAGSPDATRRSATLDDVPQLMTVADHIHPDLPEDASIYAERISLFPKGCHILARPETPTTKASCLGYLISHPIRTAQPPELNALLGSIPSDADQYYIHDLALMPETRGQGHAA</sequence>
<feature type="non-terminal residue" evidence="1">
    <location>
        <position position="116"/>
    </location>
</feature>
<evidence type="ECO:0000313" key="2">
    <source>
        <dbReference type="Proteomes" id="UP000070501"/>
    </source>
</evidence>
<dbReference type="OrthoDB" id="2445945at2759"/>
<dbReference type="Proteomes" id="UP000070501">
    <property type="component" value="Unassembled WGS sequence"/>
</dbReference>
<organism evidence="1 2">
    <name type="scientific">Microdochium bolleyi</name>
    <dbReference type="NCBI Taxonomy" id="196109"/>
    <lineage>
        <taxon>Eukaryota</taxon>
        <taxon>Fungi</taxon>
        <taxon>Dikarya</taxon>
        <taxon>Ascomycota</taxon>
        <taxon>Pezizomycotina</taxon>
        <taxon>Sordariomycetes</taxon>
        <taxon>Xylariomycetidae</taxon>
        <taxon>Xylariales</taxon>
        <taxon>Microdochiaceae</taxon>
        <taxon>Microdochium</taxon>
    </lineage>
</organism>
<dbReference type="InParanoid" id="A0A136IXJ6"/>
<dbReference type="SUPFAM" id="SSF55729">
    <property type="entry name" value="Acyl-CoA N-acyltransferases (Nat)"/>
    <property type="match status" value="1"/>
</dbReference>
<dbReference type="AlphaFoldDB" id="A0A136IXJ6"/>